<sequence>MEYRDPALPKGLLEWPVSGRAFWLVQEGIPFPALGFPSLSFNHHRSRSLPTNDNQAQDSIRFPRQCWSTHRLSFLLSNDSMPLPSSTFVPADQGPILPVTAAAANGRGQNLNGNAVLPPPETPKTTVQQASLYPEHPLATTNEGSFAYMGAWMTGSDSNLNEPFHQLGGVRR</sequence>
<dbReference type="AlphaFoldDB" id="A0A3N4HET8"/>
<accession>A0A3N4HET8</accession>
<organism evidence="1 2">
    <name type="scientific">Ascobolus immersus RN42</name>
    <dbReference type="NCBI Taxonomy" id="1160509"/>
    <lineage>
        <taxon>Eukaryota</taxon>
        <taxon>Fungi</taxon>
        <taxon>Dikarya</taxon>
        <taxon>Ascomycota</taxon>
        <taxon>Pezizomycotina</taxon>
        <taxon>Pezizomycetes</taxon>
        <taxon>Pezizales</taxon>
        <taxon>Ascobolaceae</taxon>
        <taxon>Ascobolus</taxon>
    </lineage>
</organism>
<name>A0A3N4HET8_ASCIM</name>
<protein>
    <submittedName>
        <fullName evidence="1">Uncharacterized protein</fullName>
    </submittedName>
</protein>
<dbReference type="Proteomes" id="UP000275078">
    <property type="component" value="Unassembled WGS sequence"/>
</dbReference>
<evidence type="ECO:0000313" key="2">
    <source>
        <dbReference type="Proteomes" id="UP000275078"/>
    </source>
</evidence>
<gene>
    <name evidence="1" type="ORF">BJ508DRAFT_79606</name>
</gene>
<proteinExistence type="predicted"/>
<keyword evidence="2" id="KW-1185">Reference proteome</keyword>
<reference evidence="1 2" key="1">
    <citation type="journal article" date="2018" name="Nat. Ecol. Evol.">
        <title>Pezizomycetes genomes reveal the molecular basis of ectomycorrhizal truffle lifestyle.</title>
        <authorList>
            <person name="Murat C."/>
            <person name="Payen T."/>
            <person name="Noel B."/>
            <person name="Kuo A."/>
            <person name="Morin E."/>
            <person name="Chen J."/>
            <person name="Kohler A."/>
            <person name="Krizsan K."/>
            <person name="Balestrini R."/>
            <person name="Da Silva C."/>
            <person name="Montanini B."/>
            <person name="Hainaut M."/>
            <person name="Levati E."/>
            <person name="Barry K.W."/>
            <person name="Belfiori B."/>
            <person name="Cichocki N."/>
            <person name="Clum A."/>
            <person name="Dockter R.B."/>
            <person name="Fauchery L."/>
            <person name="Guy J."/>
            <person name="Iotti M."/>
            <person name="Le Tacon F."/>
            <person name="Lindquist E.A."/>
            <person name="Lipzen A."/>
            <person name="Malagnac F."/>
            <person name="Mello A."/>
            <person name="Molinier V."/>
            <person name="Miyauchi S."/>
            <person name="Poulain J."/>
            <person name="Riccioni C."/>
            <person name="Rubini A."/>
            <person name="Sitrit Y."/>
            <person name="Splivallo R."/>
            <person name="Traeger S."/>
            <person name="Wang M."/>
            <person name="Zifcakova L."/>
            <person name="Wipf D."/>
            <person name="Zambonelli A."/>
            <person name="Paolocci F."/>
            <person name="Nowrousian M."/>
            <person name="Ottonello S."/>
            <person name="Baldrian P."/>
            <person name="Spatafora J.W."/>
            <person name="Henrissat B."/>
            <person name="Nagy L.G."/>
            <person name="Aury J.M."/>
            <person name="Wincker P."/>
            <person name="Grigoriev I.V."/>
            <person name="Bonfante P."/>
            <person name="Martin F.M."/>
        </authorList>
    </citation>
    <scope>NUCLEOTIDE SEQUENCE [LARGE SCALE GENOMIC DNA]</scope>
    <source>
        <strain evidence="1 2">RN42</strain>
    </source>
</reference>
<dbReference type="EMBL" id="ML119879">
    <property type="protein sequence ID" value="RPA72117.1"/>
    <property type="molecule type" value="Genomic_DNA"/>
</dbReference>
<evidence type="ECO:0000313" key="1">
    <source>
        <dbReference type="EMBL" id="RPA72117.1"/>
    </source>
</evidence>